<evidence type="ECO:0008006" key="3">
    <source>
        <dbReference type="Google" id="ProtNLM"/>
    </source>
</evidence>
<dbReference type="InterPro" id="IPR018695">
    <property type="entry name" value="DUF2194"/>
</dbReference>
<reference evidence="1 2" key="1">
    <citation type="submission" date="2021-01" db="EMBL/GenBank/DDBJ databases">
        <title>Genomic Encyclopedia of Type Strains, Phase IV (KMG-IV): sequencing the most valuable type-strain genomes for metagenomic binning, comparative biology and taxonomic classification.</title>
        <authorList>
            <person name="Goeker M."/>
        </authorList>
    </citation>
    <scope>NUCLEOTIDE SEQUENCE [LARGE SCALE GENOMIC DNA]</scope>
    <source>
        <strain evidence="1 2">DSM 23711</strain>
    </source>
</reference>
<gene>
    <name evidence="1" type="ORF">JOC48_000482</name>
</gene>
<organism evidence="1 2">
    <name type="scientific">Aquibacillus albus</name>
    <dbReference type="NCBI Taxonomy" id="1168171"/>
    <lineage>
        <taxon>Bacteria</taxon>
        <taxon>Bacillati</taxon>
        <taxon>Bacillota</taxon>
        <taxon>Bacilli</taxon>
        <taxon>Bacillales</taxon>
        <taxon>Bacillaceae</taxon>
        <taxon>Aquibacillus</taxon>
    </lineage>
</organism>
<dbReference type="Pfam" id="PF09960">
    <property type="entry name" value="DUF2194"/>
    <property type="match status" value="2"/>
</dbReference>
<comment type="caution">
    <text evidence="1">The sequence shown here is derived from an EMBL/GenBank/DDBJ whole genome shotgun (WGS) entry which is preliminary data.</text>
</comment>
<proteinExistence type="predicted"/>
<evidence type="ECO:0000313" key="1">
    <source>
        <dbReference type="EMBL" id="MBM7570004.1"/>
    </source>
</evidence>
<dbReference type="InterPro" id="IPR029062">
    <property type="entry name" value="Class_I_gatase-like"/>
</dbReference>
<dbReference type="RefSeq" id="WP_204497449.1">
    <property type="nucleotide sequence ID" value="NZ_JAFBDR010000002.1"/>
</dbReference>
<sequence>MNRKFRLGKSVFFILCFVFIFGLFLEVIRSNYALTLGYKQFQDSAASTEKEQAVSQSSFTEKPNFLLIYDEESQLSQSVTTNVEQTLTYMKKAFQTVPVQSLTEAFDAYNTVIVNFEALEKFDDITKLDQYVANGGTVLFTVRPAIDDAFIYLYRKLGIYEFGGFVTTAGIQVADNLWPNQQSMKIDGSFITNSSLFVGLEERSNIYAQSSDDVPLLWNRNYKEGTFITFNGTMLDKKSARGLLTSAISLVEDDFLYPIMNVKMSFIDGFPSEIPSGRNQAIFEAYKKDIVGFYRDIWWPAIQKTAMDDELSYTSGFMPVNDHKVNAPFSDGLLRQDFVKYVRELMKIDGELALAGYNNVPLFVGENYWESVDDIYQVLDNTDQFMDQSFPNYSIKTYYPPDLKISEEGLQAVQQVYPSIENVVVDYAEQASEFKQENNWTYVPITSSGYSYSEQTEWVIANAIYSIGVYAHQISPWEVLTSQASWEELASNYETITKDIQEKYPWLRSMTSAEAGSTIKEFLATDVRIEQTDNGLSVALSRDVDEFYFFLRTDKTVQTAKSYTVELVDPGVYLITAKQATFEIRLEGSS</sequence>
<dbReference type="Proteomes" id="UP001296943">
    <property type="component" value="Unassembled WGS sequence"/>
</dbReference>
<dbReference type="EMBL" id="JAFBDR010000002">
    <property type="protein sequence ID" value="MBM7570004.1"/>
    <property type="molecule type" value="Genomic_DNA"/>
</dbReference>
<keyword evidence="2" id="KW-1185">Reference proteome</keyword>
<protein>
    <recommendedName>
        <fullName evidence="3">DUF2194 domain-containing protein</fullName>
    </recommendedName>
</protein>
<evidence type="ECO:0000313" key="2">
    <source>
        <dbReference type="Proteomes" id="UP001296943"/>
    </source>
</evidence>
<name>A0ABS2MVT1_9BACI</name>
<dbReference type="Gene3D" id="3.40.50.880">
    <property type="match status" value="1"/>
</dbReference>
<accession>A0ABS2MVT1</accession>